<protein>
    <submittedName>
        <fullName evidence="4">Uncharacterized protein</fullName>
    </submittedName>
</protein>
<keyword evidence="3" id="KW-0732">Signal</keyword>
<feature type="region of interest" description="Disordered" evidence="1">
    <location>
        <begin position="175"/>
        <end position="212"/>
    </location>
</feature>
<evidence type="ECO:0000256" key="1">
    <source>
        <dbReference type="SAM" id="MobiDB-lite"/>
    </source>
</evidence>
<feature type="region of interest" description="Disordered" evidence="1">
    <location>
        <begin position="537"/>
        <end position="570"/>
    </location>
</feature>
<keyword evidence="2" id="KW-1133">Transmembrane helix</keyword>
<accession>A0A067MD61</accession>
<name>A0A067MD61_BOTB1</name>
<dbReference type="HOGENOM" id="CLU_385861_0_0_1"/>
<evidence type="ECO:0000313" key="5">
    <source>
        <dbReference type="Proteomes" id="UP000027195"/>
    </source>
</evidence>
<feature type="transmembrane region" description="Helical" evidence="2">
    <location>
        <begin position="221"/>
        <end position="241"/>
    </location>
</feature>
<feature type="region of interest" description="Disordered" evidence="1">
    <location>
        <begin position="86"/>
        <end position="137"/>
    </location>
</feature>
<reference evidence="5" key="1">
    <citation type="journal article" date="2014" name="Proc. Natl. Acad. Sci. U.S.A.">
        <title>Extensive sampling of basidiomycete genomes demonstrates inadequacy of the white-rot/brown-rot paradigm for wood decay fungi.</title>
        <authorList>
            <person name="Riley R."/>
            <person name="Salamov A.A."/>
            <person name="Brown D.W."/>
            <person name="Nagy L.G."/>
            <person name="Floudas D."/>
            <person name="Held B.W."/>
            <person name="Levasseur A."/>
            <person name="Lombard V."/>
            <person name="Morin E."/>
            <person name="Otillar R."/>
            <person name="Lindquist E.A."/>
            <person name="Sun H."/>
            <person name="LaButti K.M."/>
            <person name="Schmutz J."/>
            <person name="Jabbour D."/>
            <person name="Luo H."/>
            <person name="Baker S.E."/>
            <person name="Pisabarro A.G."/>
            <person name="Walton J.D."/>
            <person name="Blanchette R.A."/>
            <person name="Henrissat B."/>
            <person name="Martin F."/>
            <person name="Cullen D."/>
            <person name="Hibbett D.S."/>
            <person name="Grigoriev I.V."/>
        </authorList>
    </citation>
    <scope>NUCLEOTIDE SEQUENCE [LARGE SCALE GENOMIC DNA]</scope>
    <source>
        <strain evidence="5">FD-172 SS1</strain>
    </source>
</reference>
<evidence type="ECO:0000313" key="4">
    <source>
        <dbReference type="EMBL" id="KDQ13698.1"/>
    </source>
</evidence>
<feature type="compositionally biased region" description="Polar residues" evidence="1">
    <location>
        <begin position="537"/>
        <end position="551"/>
    </location>
</feature>
<dbReference type="InParanoid" id="A0A067MD61"/>
<proteinExistence type="predicted"/>
<evidence type="ECO:0000256" key="2">
    <source>
        <dbReference type="SAM" id="Phobius"/>
    </source>
</evidence>
<dbReference type="AlphaFoldDB" id="A0A067MD61"/>
<feature type="compositionally biased region" description="Low complexity" evidence="1">
    <location>
        <begin position="552"/>
        <end position="567"/>
    </location>
</feature>
<keyword evidence="2" id="KW-0812">Transmembrane</keyword>
<evidence type="ECO:0000256" key="3">
    <source>
        <dbReference type="SAM" id="SignalP"/>
    </source>
</evidence>
<dbReference type="EMBL" id="KL198042">
    <property type="protein sequence ID" value="KDQ13698.1"/>
    <property type="molecule type" value="Genomic_DNA"/>
</dbReference>
<sequence>MSNTRFSLHTLLLLAISSAAFAAPVANSLPQNDASFTVPIPLLSPLVLGFNHLRSSSVLSSTALPTGSSSPAPPSTTAYAHTFSHTTRSASPSLSAPGAQFTVTATPHSTHSSAHHPPSITSAPESTPSSTPIDEDAPATPLYLNNIIAADTYSVTAFTPSPTITLRPTSSLSPSNILLAPTTPPSPVATPSSAAFPTPAPPSPTTAPDHGNDNLPPSMNWFMFLMICLAFFSIALSWYFASRLRPYEFKPQQLLLGLGLGRSKLSDEERACLVTEKPKGEDCNVPDPKASESNKSTGAFSDDAIRAIDAVIKRSSTPELNSKTAVAMCITNTTPALRLIPKPRRDFLSVPPASTPEKLVGVDGSPLVYRPPHATGVHRQNAYPEADISALAWNQDHLQPPDILAPRSSVMDTTLADNDHEECDLSDASTYAFLSTDGRTPLPSQHSFPLISDGFQEWSISMYEAEDYSPESHCTSYFEGPLPISAPPSLPMVQITQPTVSLVQPMSGEIHNADFPSCPSTGTIHIPDMLDSGLPTLTSECLPTLPSDSNLSQRPQSTSPTPPSKSSLAPQIKLDSLSDAWDMLNSISALTASFEGESFYIVDEVEDEDLFHIGENLMLQSNHLEAPPPPALGFPRPAEVARRAVEREGRYVYGEELADHLEMMRLRSVGGANAVPVQSSPLRYSVRVSAGSMRSAKSARSNNESIASMYSQWTRI</sequence>
<feature type="chain" id="PRO_5001641181" evidence="3">
    <location>
        <begin position="23"/>
        <end position="716"/>
    </location>
</feature>
<dbReference type="PANTHER" id="PTHR48125">
    <property type="entry name" value="LP07818P1"/>
    <property type="match status" value="1"/>
</dbReference>
<feature type="signal peptide" evidence="3">
    <location>
        <begin position="1"/>
        <end position="22"/>
    </location>
</feature>
<organism evidence="4 5">
    <name type="scientific">Botryobasidium botryosum (strain FD-172 SS1)</name>
    <dbReference type="NCBI Taxonomy" id="930990"/>
    <lineage>
        <taxon>Eukaryota</taxon>
        <taxon>Fungi</taxon>
        <taxon>Dikarya</taxon>
        <taxon>Basidiomycota</taxon>
        <taxon>Agaricomycotina</taxon>
        <taxon>Agaricomycetes</taxon>
        <taxon>Cantharellales</taxon>
        <taxon>Botryobasidiaceae</taxon>
        <taxon>Botryobasidium</taxon>
    </lineage>
</organism>
<dbReference type="PANTHER" id="PTHR48125:SF12">
    <property type="entry name" value="AT HOOK TRANSCRIPTION FACTOR FAMILY-RELATED"/>
    <property type="match status" value="1"/>
</dbReference>
<keyword evidence="5" id="KW-1185">Reference proteome</keyword>
<feature type="compositionally biased region" description="Low complexity" evidence="1">
    <location>
        <begin position="104"/>
        <end position="132"/>
    </location>
</feature>
<feature type="region of interest" description="Disordered" evidence="1">
    <location>
        <begin position="278"/>
        <end position="297"/>
    </location>
</feature>
<keyword evidence="2" id="KW-0472">Membrane</keyword>
<dbReference type="Proteomes" id="UP000027195">
    <property type="component" value="Unassembled WGS sequence"/>
</dbReference>
<gene>
    <name evidence="4" type="ORF">BOTBODRAFT_33396</name>
</gene>